<sequence length="39" mass="4591">MVHKYGSWWNVGVAQTALSERIRKVAEQINEKRAEARDY</sequence>
<evidence type="ECO:0008006" key="3">
    <source>
        <dbReference type="Google" id="ProtNLM"/>
    </source>
</evidence>
<dbReference type="Proteomes" id="UP000339249">
    <property type="component" value="Unassembled WGS sequence"/>
</dbReference>
<name>A0A4U9DC73_RAOTE</name>
<evidence type="ECO:0000313" key="1">
    <source>
        <dbReference type="EMBL" id="VTN13555.1"/>
    </source>
</evidence>
<protein>
    <recommendedName>
        <fullName evidence="3">Epi-inositol hydrolase</fullName>
    </recommendedName>
</protein>
<accession>A0A4U9DC73</accession>
<evidence type="ECO:0000313" key="2">
    <source>
        <dbReference type="Proteomes" id="UP000339249"/>
    </source>
</evidence>
<dbReference type="AlphaFoldDB" id="A0A4U9DC73"/>
<proteinExistence type="predicted"/>
<dbReference type="EMBL" id="CABDVU010000001">
    <property type="protein sequence ID" value="VTN13555.1"/>
    <property type="molecule type" value="Genomic_DNA"/>
</dbReference>
<organism evidence="1 2">
    <name type="scientific">Raoultella terrigena</name>
    <name type="common">Klebsiella terrigena</name>
    <dbReference type="NCBI Taxonomy" id="577"/>
    <lineage>
        <taxon>Bacteria</taxon>
        <taxon>Pseudomonadati</taxon>
        <taxon>Pseudomonadota</taxon>
        <taxon>Gammaproteobacteria</taxon>
        <taxon>Enterobacterales</taxon>
        <taxon>Enterobacteriaceae</taxon>
        <taxon>Klebsiella/Raoultella group</taxon>
        <taxon>Raoultella</taxon>
    </lineage>
</organism>
<reference evidence="1 2" key="1">
    <citation type="submission" date="2019-04" db="EMBL/GenBank/DDBJ databases">
        <authorList>
            <consortium name="Pathogen Informatics"/>
        </authorList>
    </citation>
    <scope>NUCLEOTIDE SEQUENCE [LARGE SCALE GENOMIC DNA]</scope>
    <source>
        <strain evidence="1 2">NCTC9185</strain>
    </source>
</reference>
<gene>
    <name evidence="1" type="ORF">NCTC9185_05590</name>
</gene>